<evidence type="ECO:0000256" key="1">
    <source>
        <dbReference type="ARBA" id="ARBA00023242"/>
    </source>
</evidence>
<dbReference type="AlphaFoldDB" id="A0A1S4BAT0"/>
<feature type="compositionally biased region" description="Basic and acidic residues" evidence="2">
    <location>
        <begin position="137"/>
        <end position="149"/>
    </location>
</feature>
<organism evidence="3">
    <name type="scientific">Nicotiana tabacum</name>
    <name type="common">Common tobacco</name>
    <dbReference type="NCBI Taxonomy" id="4097"/>
    <lineage>
        <taxon>Eukaryota</taxon>
        <taxon>Viridiplantae</taxon>
        <taxon>Streptophyta</taxon>
        <taxon>Embryophyta</taxon>
        <taxon>Tracheophyta</taxon>
        <taxon>Spermatophyta</taxon>
        <taxon>Magnoliopsida</taxon>
        <taxon>eudicotyledons</taxon>
        <taxon>Gunneridae</taxon>
        <taxon>Pentapetalae</taxon>
        <taxon>asterids</taxon>
        <taxon>lamiids</taxon>
        <taxon>Solanales</taxon>
        <taxon>Solanaceae</taxon>
        <taxon>Nicotianoideae</taxon>
        <taxon>Nicotianeae</taxon>
        <taxon>Nicotiana</taxon>
    </lineage>
</organism>
<reference evidence="3" key="1">
    <citation type="submission" date="2025-08" db="UniProtKB">
        <authorList>
            <consortium name="RefSeq"/>
        </authorList>
    </citation>
    <scope>IDENTIFICATION</scope>
</reference>
<feature type="region of interest" description="Disordered" evidence="2">
    <location>
        <begin position="128"/>
        <end position="149"/>
    </location>
</feature>
<dbReference type="KEGG" id="nta:107806304"/>
<accession>A0A1S4BAT0</accession>
<protein>
    <submittedName>
        <fullName evidence="3">Protein REVEILLE 6-like</fullName>
    </submittedName>
</protein>
<gene>
    <name evidence="3" type="primary">LOC107806304</name>
</gene>
<proteinExistence type="predicted"/>
<dbReference type="PANTHER" id="PTHR12802:SF103">
    <property type="entry name" value="PROTEIN REVEILLE 6"/>
    <property type="match status" value="1"/>
</dbReference>
<evidence type="ECO:0000256" key="2">
    <source>
        <dbReference type="SAM" id="MobiDB-lite"/>
    </source>
</evidence>
<keyword evidence="1" id="KW-0539">Nucleus</keyword>
<dbReference type="RefSeq" id="XP_016485926.1">
    <property type="nucleotide sequence ID" value="XM_016630440.1"/>
</dbReference>
<sequence>MHAVLTVVGKRLEHLWDQKQLFRASLKCGGLRSHAQKYFLKVQKNGTNEHLSTSTPSRQKRKAAHPYFQKASDSSLLPSNSIIASMPSWTDHTVQAGSLSQMKKGSVFVATCMRGTFQPVTNNYCISSSESTPTSKSTHELIEGHRDLK</sequence>
<name>A0A1S4BAT0_TOBAC</name>
<dbReference type="STRING" id="4097.A0A1S4BAT0"/>
<evidence type="ECO:0000313" key="3">
    <source>
        <dbReference type="RefSeq" id="XP_016485926.1"/>
    </source>
</evidence>
<dbReference type="PANTHER" id="PTHR12802">
    <property type="entry name" value="SWI/SNF COMPLEX-RELATED"/>
    <property type="match status" value="1"/>
</dbReference>
<dbReference type="PaxDb" id="4097-A0A1S4BAT0"/>
<dbReference type="OrthoDB" id="2020771at2759"/>